<keyword evidence="6" id="KW-0506">mRNA capping</keyword>
<evidence type="ECO:0000313" key="11">
    <source>
        <dbReference type="EMBL" id="OQR94606.1"/>
    </source>
</evidence>
<evidence type="ECO:0000259" key="9">
    <source>
        <dbReference type="PROSITE" id="PS50020"/>
    </source>
</evidence>
<feature type="domain" description="MRNA cap 0 methyltransferase" evidence="10">
    <location>
        <begin position="199"/>
        <end position="518"/>
    </location>
</feature>
<keyword evidence="6" id="KW-0507">mRNA processing</keyword>
<evidence type="ECO:0000256" key="4">
    <source>
        <dbReference type="ARBA" id="ARBA00022691"/>
    </source>
</evidence>
<dbReference type="PANTHER" id="PTHR12189">
    <property type="entry name" value="MRNA GUANINE-7- METHYLTRANSFERASE"/>
    <property type="match status" value="1"/>
</dbReference>
<dbReference type="CDD" id="cd02440">
    <property type="entry name" value="AdoMet_MTases"/>
    <property type="match status" value="1"/>
</dbReference>
<gene>
    <name evidence="11" type="ORF">ACHHYP_20054</name>
</gene>
<dbReference type="EC" id="2.1.1.56" evidence="1"/>
<dbReference type="STRING" id="1202772.A0A1V9Z9C6"/>
<evidence type="ECO:0000256" key="1">
    <source>
        <dbReference type="ARBA" id="ARBA00011926"/>
    </source>
</evidence>
<dbReference type="AlphaFoldDB" id="A0A1V9Z9C6"/>
<dbReference type="Pfam" id="PF03291">
    <property type="entry name" value="mRNA_G-N7_MeTrfase"/>
    <property type="match status" value="2"/>
</dbReference>
<dbReference type="Gene3D" id="3.40.50.150">
    <property type="entry name" value="Vaccinia Virus protein VP39"/>
    <property type="match status" value="1"/>
</dbReference>
<dbReference type="GO" id="GO:0004482">
    <property type="term" value="F:mRNA 5'-cap (guanine-N7-)-methyltransferase activity"/>
    <property type="evidence" value="ECO:0007669"/>
    <property type="project" value="UniProtKB-EC"/>
</dbReference>
<evidence type="ECO:0000256" key="2">
    <source>
        <dbReference type="ARBA" id="ARBA00022603"/>
    </source>
</evidence>
<proteinExistence type="predicted"/>
<dbReference type="PANTHER" id="PTHR12189:SF2">
    <property type="entry name" value="MRNA CAP GUANINE-N7 METHYLTRANSFERASE"/>
    <property type="match status" value="1"/>
</dbReference>
<dbReference type="PROSITE" id="PS51562">
    <property type="entry name" value="RNA_CAP0_MT"/>
    <property type="match status" value="1"/>
</dbReference>
<dbReference type="InterPro" id="IPR029063">
    <property type="entry name" value="SAM-dependent_MTases_sf"/>
</dbReference>
<evidence type="ECO:0000256" key="8">
    <source>
        <dbReference type="SAM" id="MobiDB-lite"/>
    </source>
</evidence>
<comment type="caution">
    <text evidence="11">The sequence shown here is derived from an EMBL/GenBank/DDBJ whole genome shotgun (WGS) entry which is preliminary data.</text>
</comment>
<keyword evidence="12" id="KW-1185">Reference proteome</keyword>
<dbReference type="GO" id="GO:0005634">
    <property type="term" value="C:nucleus"/>
    <property type="evidence" value="ECO:0007669"/>
    <property type="project" value="TreeGrafter"/>
</dbReference>
<dbReference type="EMBL" id="JNBR01000357">
    <property type="protein sequence ID" value="OQR94606.1"/>
    <property type="molecule type" value="Genomic_DNA"/>
</dbReference>
<dbReference type="InterPro" id="IPR039753">
    <property type="entry name" value="RG7MT1"/>
</dbReference>
<keyword evidence="3 11" id="KW-0808">Transferase</keyword>
<feature type="region of interest" description="Disordered" evidence="8">
    <location>
        <begin position="61"/>
        <end position="179"/>
    </location>
</feature>
<feature type="domain" description="WW" evidence="9">
    <location>
        <begin position="5"/>
        <end position="39"/>
    </location>
</feature>
<dbReference type="PROSITE" id="PS50020">
    <property type="entry name" value="WW_DOMAIN_2"/>
    <property type="match status" value="1"/>
</dbReference>
<evidence type="ECO:0000259" key="10">
    <source>
        <dbReference type="PROSITE" id="PS51562"/>
    </source>
</evidence>
<organism evidence="11 12">
    <name type="scientific">Achlya hypogyna</name>
    <name type="common">Oomycete</name>
    <name type="synonym">Protoachlya hypogyna</name>
    <dbReference type="NCBI Taxonomy" id="1202772"/>
    <lineage>
        <taxon>Eukaryota</taxon>
        <taxon>Sar</taxon>
        <taxon>Stramenopiles</taxon>
        <taxon>Oomycota</taxon>
        <taxon>Saprolegniomycetes</taxon>
        <taxon>Saprolegniales</taxon>
        <taxon>Achlyaceae</taxon>
        <taxon>Achlya</taxon>
    </lineage>
</organism>
<accession>A0A1V9Z9C6</accession>
<dbReference type="SUPFAM" id="SSF53335">
    <property type="entry name" value="S-adenosyl-L-methionine-dependent methyltransferases"/>
    <property type="match status" value="1"/>
</dbReference>
<dbReference type="OrthoDB" id="10248867at2759"/>
<keyword evidence="2 11" id="KW-0489">Methyltransferase</keyword>
<evidence type="ECO:0000256" key="7">
    <source>
        <dbReference type="ARBA" id="ARBA00044712"/>
    </source>
</evidence>
<dbReference type="InterPro" id="IPR004971">
    <property type="entry name" value="mRNA_G-N7_MeTrfase_dom"/>
</dbReference>
<evidence type="ECO:0000256" key="5">
    <source>
        <dbReference type="ARBA" id="ARBA00022884"/>
    </source>
</evidence>
<keyword evidence="5" id="KW-0694">RNA-binding</keyword>
<reference evidence="11 12" key="1">
    <citation type="journal article" date="2014" name="Genome Biol. Evol.">
        <title>The secreted proteins of Achlya hypogyna and Thraustotheca clavata identify the ancestral oomycete secretome and reveal gene acquisitions by horizontal gene transfer.</title>
        <authorList>
            <person name="Misner I."/>
            <person name="Blouin N."/>
            <person name="Leonard G."/>
            <person name="Richards T.A."/>
            <person name="Lane C.E."/>
        </authorList>
    </citation>
    <scope>NUCLEOTIDE SEQUENCE [LARGE SCALE GENOMIC DNA]</scope>
    <source>
        <strain evidence="11 12">ATCC 48635</strain>
    </source>
</reference>
<evidence type="ECO:0000256" key="3">
    <source>
        <dbReference type="ARBA" id="ARBA00022679"/>
    </source>
</evidence>
<protein>
    <recommendedName>
        <fullName evidence="1">mRNA (guanine-N(7))-methyltransferase</fullName>
        <ecNumber evidence="1">2.1.1.56</ecNumber>
    </recommendedName>
</protein>
<sequence length="519" mass="58620">MGFRDELPPGWSVMTSRSKGLDYYFDKKSGRQYWVDKELPVGWSHIVEPDRRIAYFHITDEKGTKTYTKPAAASPPREVSPPRHEPPPSTQRRGSNSVLDLLSPMPRGDESTSPPQQRTDDGPSYGSSSHRRDDEWSRNGQTSAIKRDRSDDSEINPTYKRARNDGYGARDSGPKTDQQQAAEFYSSLQRASTGDRADSLLYHMRAMNNWIKSVLIREHCPNNCRVLDLACGKGGDMMKWAKQNVTSYMGVDIAQGSLEDAVGRVQKNRQLAQMDITLVQGDLGKVSLLADSLYSWNARQQWHMAVPVSAPHAFDMVSMQFAFHYMFCDRDSATKFFTSLRNMLPVGGTFIATTIDPDRMIQKLQASVGAVDEDGVTPAPIRIFDGKQREMCTIRMDPSTRARLLYGGAPSAEQARDYDDDEGYGLRYKFTLRDGEDEQAVDLPEYLIPNSLLHQLIASNGFELVLQENFQSFVTLHSQVPRHRELLSKMHVLNFNGSLSAAEWDIVSLYQVLAFRKVH</sequence>
<dbReference type="GO" id="GO:0003723">
    <property type="term" value="F:RNA binding"/>
    <property type="evidence" value="ECO:0007669"/>
    <property type="project" value="UniProtKB-KW"/>
</dbReference>
<dbReference type="InterPro" id="IPR001202">
    <property type="entry name" value="WW_dom"/>
</dbReference>
<name>A0A1V9Z9C6_ACHHY</name>
<comment type="catalytic activity">
    <reaction evidence="7">
        <text>a 5'-end (5'-triphosphoguanosine)-ribonucleoside in mRNA + S-adenosyl-L-methionine = a 5'-end (N(7)-methyl 5'-triphosphoguanosine)-ribonucleoside in mRNA + S-adenosyl-L-homocysteine</text>
        <dbReference type="Rhea" id="RHEA:67008"/>
        <dbReference type="Rhea" id="RHEA-COMP:17166"/>
        <dbReference type="Rhea" id="RHEA-COMP:17167"/>
        <dbReference type="ChEBI" id="CHEBI:57856"/>
        <dbReference type="ChEBI" id="CHEBI:59789"/>
        <dbReference type="ChEBI" id="CHEBI:156461"/>
        <dbReference type="ChEBI" id="CHEBI:167617"/>
        <dbReference type="EC" id="2.1.1.56"/>
    </reaction>
</comment>
<evidence type="ECO:0000256" key="6">
    <source>
        <dbReference type="ARBA" id="ARBA00023042"/>
    </source>
</evidence>
<dbReference type="Proteomes" id="UP000243579">
    <property type="component" value="Unassembled WGS sequence"/>
</dbReference>
<keyword evidence="4" id="KW-0949">S-adenosyl-L-methionine</keyword>
<evidence type="ECO:0000313" key="12">
    <source>
        <dbReference type="Proteomes" id="UP000243579"/>
    </source>
</evidence>